<proteinExistence type="predicted"/>
<organism evidence="2">
    <name type="scientific">freshwater metagenome</name>
    <dbReference type="NCBI Taxonomy" id="449393"/>
    <lineage>
        <taxon>unclassified sequences</taxon>
        <taxon>metagenomes</taxon>
        <taxon>ecological metagenomes</taxon>
    </lineage>
</organism>
<protein>
    <submittedName>
        <fullName evidence="2">Unannotated protein</fullName>
    </submittedName>
</protein>
<feature type="region of interest" description="Disordered" evidence="1">
    <location>
        <begin position="71"/>
        <end position="104"/>
    </location>
</feature>
<dbReference type="EMBL" id="CAFBOI010000111">
    <property type="protein sequence ID" value="CAB4982611.1"/>
    <property type="molecule type" value="Genomic_DNA"/>
</dbReference>
<gene>
    <name evidence="2" type="ORF">UFOPK3948_00826</name>
</gene>
<accession>A0A6J7MNY8</accession>
<evidence type="ECO:0000313" key="2">
    <source>
        <dbReference type="EMBL" id="CAB4982611.1"/>
    </source>
</evidence>
<dbReference type="AlphaFoldDB" id="A0A6J7MNY8"/>
<evidence type="ECO:0000256" key="1">
    <source>
        <dbReference type="SAM" id="MobiDB-lite"/>
    </source>
</evidence>
<sequence length="104" mass="10356">MTIALSAVIARAPAAAVNSPTECPAVTPTLLKASDGCGKSESAPTNPAATISGCALAVSLISSASAVVPKRIKSTSATADHQDKRSRTRALSTQGLRKPGVCAP</sequence>
<name>A0A6J7MNY8_9ZZZZ</name>
<reference evidence="2" key="1">
    <citation type="submission" date="2020-05" db="EMBL/GenBank/DDBJ databases">
        <authorList>
            <person name="Chiriac C."/>
            <person name="Salcher M."/>
            <person name="Ghai R."/>
            <person name="Kavagutti S V."/>
        </authorList>
    </citation>
    <scope>NUCLEOTIDE SEQUENCE</scope>
</reference>